<dbReference type="PANTHER" id="PTHR23063">
    <property type="entry name" value="PHOSPHOLIPID ACYLTRANSFERASE"/>
    <property type="match status" value="1"/>
</dbReference>
<keyword evidence="12" id="KW-0012">Acyltransferase</keyword>
<evidence type="ECO:0000256" key="2">
    <source>
        <dbReference type="ARBA" id="ARBA00005189"/>
    </source>
</evidence>
<evidence type="ECO:0000256" key="1">
    <source>
        <dbReference type="ARBA" id="ARBA00004370"/>
    </source>
</evidence>
<feature type="transmembrane region" description="Helical" evidence="13">
    <location>
        <begin position="46"/>
        <end position="71"/>
    </location>
</feature>
<protein>
    <submittedName>
        <fullName evidence="16">Lysophospholipid acyltransferase LPEAT1-like isoform X2</fullName>
    </submittedName>
</protein>
<evidence type="ECO:0000256" key="6">
    <source>
        <dbReference type="ARBA" id="ARBA00022692"/>
    </source>
</evidence>
<dbReference type="PANTHER" id="PTHR23063:SF54">
    <property type="entry name" value="LYSOPHOSPHOLIPID ACYLTRANSFERASE LPEAT1"/>
    <property type="match status" value="1"/>
</dbReference>
<organism evidence="15 16">
    <name type="scientific">Rhodamnia argentea</name>
    <dbReference type="NCBI Taxonomy" id="178133"/>
    <lineage>
        <taxon>Eukaryota</taxon>
        <taxon>Viridiplantae</taxon>
        <taxon>Streptophyta</taxon>
        <taxon>Embryophyta</taxon>
        <taxon>Tracheophyta</taxon>
        <taxon>Spermatophyta</taxon>
        <taxon>Magnoliopsida</taxon>
        <taxon>eudicotyledons</taxon>
        <taxon>Gunneridae</taxon>
        <taxon>Pentapetalae</taxon>
        <taxon>rosids</taxon>
        <taxon>malvids</taxon>
        <taxon>Myrtales</taxon>
        <taxon>Myrtaceae</taxon>
        <taxon>Myrtoideae</taxon>
        <taxon>Myrteae</taxon>
        <taxon>Australasian group</taxon>
        <taxon>Rhodamnia</taxon>
    </lineage>
</organism>
<evidence type="ECO:0000256" key="9">
    <source>
        <dbReference type="ARBA" id="ARBA00023136"/>
    </source>
</evidence>
<comment type="subcellular location">
    <subcellularLocation>
        <location evidence="1">Membrane</location>
    </subcellularLocation>
</comment>
<evidence type="ECO:0000256" key="8">
    <source>
        <dbReference type="ARBA" id="ARBA00023098"/>
    </source>
</evidence>
<keyword evidence="15" id="KW-1185">Reference proteome</keyword>
<dbReference type="SMART" id="SM00563">
    <property type="entry name" value="PlsC"/>
    <property type="match status" value="1"/>
</dbReference>
<evidence type="ECO:0000256" key="5">
    <source>
        <dbReference type="ARBA" id="ARBA00022679"/>
    </source>
</evidence>
<keyword evidence="11" id="KW-1208">Phospholipid metabolism</keyword>
<keyword evidence="7 13" id="KW-1133">Transmembrane helix</keyword>
<dbReference type="CDD" id="cd07991">
    <property type="entry name" value="LPLAT_LPCAT1-like"/>
    <property type="match status" value="1"/>
</dbReference>
<comment type="pathway">
    <text evidence="2">Lipid metabolism.</text>
</comment>
<evidence type="ECO:0000313" key="15">
    <source>
        <dbReference type="Proteomes" id="UP000827889"/>
    </source>
</evidence>
<keyword evidence="5" id="KW-0808">Transferase</keyword>
<keyword evidence="9 13" id="KW-0472">Membrane</keyword>
<proteinExistence type="inferred from homology"/>
<sequence>MEPDLEHPVIDTKPPCDELERKFAPFVRHDVYGPRGRGDPPLAEKVLLGLALVTIVPVRVVVGVSLALFYYSICRVCTLGLEPHREDDQEDYAHVGGWRRAVIVYSRRFLSRVMFFTLGFYRIRERRCGPRILKSGDGERSVAELPIVGLVSKCLGCIYVQRESKALDFRGVAGIVAKRVQEAHVNKDAPVVMLFPEGTTTNGEFLLPFKTGAFLSNAPVLPVILRYPYERFSPAWDSISGVRHLIFLLCQFVNHLEVTYLPLYYPSKQEQDDPKLYADNVRRLMAVMGNLMLSDSGLAEKRIYHAALNGNCMQKDD</sequence>
<accession>A0ABM3H2F4</accession>
<evidence type="ECO:0000313" key="16">
    <source>
        <dbReference type="RefSeq" id="XP_048130790.1"/>
    </source>
</evidence>
<reference evidence="15" key="1">
    <citation type="submission" date="2025-05" db="UniProtKB">
        <authorList>
            <consortium name="RefSeq"/>
        </authorList>
    </citation>
    <scope>NUCLEOTIDE SEQUENCE [LARGE SCALE GENOMIC DNA]</scope>
</reference>
<dbReference type="InterPro" id="IPR045252">
    <property type="entry name" value="LPCAT1-like"/>
</dbReference>
<feature type="domain" description="Phospholipid/glycerol acyltransferase" evidence="14">
    <location>
        <begin position="101"/>
        <end position="228"/>
    </location>
</feature>
<keyword evidence="10" id="KW-0594">Phospholipid biosynthesis</keyword>
<name>A0ABM3H2F4_9MYRT</name>
<evidence type="ECO:0000256" key="12">
    <source>
        <dbReference type="ARBA" id="ARBA00023315"/>
    </source>
</evidence>
<reference evidence="16" key="2">
    <citation type="submission" date="2025-08" db="UniProtKB">
        <authorList>
            <consortium name="RefSeq"/>
        </authorList>
    </citation>
    <scope>IDENTIFICATION</scope>
    <source>
        <tissue evidence="16">Leaf</tissue>
    </source>
</reference>
<evidence type="ECO:0000256" key="4">
    <source>
        <dbReference type="ARBA" id="ARBA00022516"/>
    </source>
</evidence>
<evidence type="ECO:0000256" key="7">
    <source>
        <dbReference type="ARBA" id="ARBA00022989"/>
    </source>
</evidence>
<dbReference type="Pfam" id="PF01553">
    <property type="entry name" value="Acyltransferase"/>
    <property type="match status" value="1"/>
</dbReference>
<dbReference type="SUPFAM" id="SSF69593">
    <property type="entry name" value="Glycerol-3-phosphate (1)-acyltransferase"/>
    <property type="match status" value="1"/>
</dbReference>
<keyword evidence="8" id="KW-0443">Lipid metabolism</keyword>
<evidence type="ECO:0000259" key="14">
    <source>
        <dbReference type="SMART" id="SM00563"/>
    </source>
</evidence>
<keyword evidence="4" id="KW-0444">Lipid biosynthesis</keyword>
<comment type="similarity">
    <text evidence="3">Belongs to the 1-acyl-sn-glycerol-3-phosphate acyltransferase family.</text>
</comment>
<keyword evidence="6 13" id="KW-0812">Transmembrane</keyword>
<evidence type="ECO:0000256" key="3">
    <source>
        <dbReference type="ARBA" id="ARBA00008655"/>
    </source>
</evidence>
<gene>
    <name evidence="16" type="primary">LOC115730353</name>
</gene>
<evidence type="ECO:0000256" key="11">
    <source>
        <dbReference type="ARBA" id="ARBA00023264"/>
    </source>
</evidence>
<dbReference type="InterPro" id="IPR002123">
    <property type="entry name" value="Plipid/glycerol_acylTrfase"/>
</dbReference>
<dbReference type="Proteomes" id="UP000827889">
    <property type="component" value="Chromosome 2"/>
</dbReference>
<evidence type="ECO:0000256" key="10">
    <source>
        <dbReference type="ARBA" id="ARBA00023209"/>
    </source>
</evidence>
<evidence type="ECO:0000256" key="13">
    <source>
        <dbReference type="SAM" id="Phobius"/>
    </source>
</evidence>
<dbReference type="RefSeq" id="XP_048130790.1">
    <property type="nucleotide sequence ID" value="XM_048274833.1"/>
</dbReference>
<dbReference type="GeneID" id="115730353"/>